<name>A0A2G8JKC6_STIJA</name>
<dbReference type="Proteomes" id="UP000230750">
    <property type="component" value="Unassembled WGS sequence"/>
</dbReference>
<keyword evidence="4" id="KW-1185">Reference proteome</keyword>
<keyword evidence="2" id="KW-0812">Transmembrane</keyword>
<feature type="compositionally biased region" description="Acidic residues" evidence="1">
    <location>
        <begin position="339"/>
        <end position="349"/>
    </location>
</feature>
<comment type="caution">
    <text evidence="3">The sequence shown here is derived from an EMBL/GenBank/DDBJ whole genome shotgun (WGS) entry which is preliminary data.</text>
</comment>
<feature type="compositionally biased region" description="Polar residues" evidence="1">
    <location>
        <begin position="237"/>
        <end position="251"/>
    </location>
</feature>
<evidence type="ECO:0000313" key="3">
    <source>
        <dbReference type="EMBL" id="PIK36201.1"/>
    </source>
</evidence>
<feature type="compositionally biased region" description="Basic and acidic residues" evidence="1">
    <location>
        <begin position="315"/>
        <end position="328"/>
    </location>
</feature>
<dbReference type="Gene3D" id="2.60.40.10">
    <property type="entry name" value="Immunoglobulins"/>
    <property type="match status" value="1"/>
</dbReference>
<evidence type="ECO:0008006" key="5">
    <source>
        <dbReference type="Google" id="ProtNLM"/>
    </source>
</evidence>
<evidence type="ECO:0000313" key="4">
    <source>
        <dbReference type="Proteomes" id="UP000230750"/>
    </source>
</evidence>
<dbReference type="AlphaFoldDB" id="A0A2G8JKC6"/>
<accession>A0A2G8JKC6</accession>
<feature type="transmembrane region" description="Helical" evidence="2">
    <location>
        <begin position="190"/>
        <end position="211"/>
    </location>
</feature>
<keyword evidence="2" id="KW-0472">Membrane</keyword>
<reference evidence="3 4" key="1">
    <citation type="journal article" date="2017" name="PLoS Biol.">
        <title>The sea cucumber genome provides insights into morphological evolution and visceral regeneration.</title>
        <authorList>
            <person name="Zhang X."/>
            <person name="Sun L."/>
            <person name="Yuan J."/>
            <person name="Sun Y."/>
            <person name="Gao Y."/>
            <person name="Zhang L."/>
            <person name="Li S."/>
            <person name="Dai H."/>
            <person name="Hamel J.F."/>
            <person name="Liu C."/>
            <person name="Yu Y."/>
            <person name="Liu S."/>
            <person name="Lin W."/>
            <person name="Guo K."/>
            <person name="Jin S."/>
            <person name="Xu P."/>
            <person name="Storey K.B."/>
            <person name="Huan P."/>
            <person name="Zhang T."/>
            <person name="Zhou Y."/>
            <person name="Zhang J."/>
            <person name="Lin C."/>
            <person name="Li X."/>
            <person name="Xing L."/>
            <person name="Huo D."/>
            <person name="Sun M."/>
            <person name="Wang L."/>
            <person name="Mercier A."/>
            <person name="Li F."/>
            <person name="Yang H."/>
            <person name="Xiang J."/>
        </authorList>
    </citation>
    <scope>NUCLEOTIDE SEQUENCE [LARGE SCALE GENOMIC DNA]</scope>
    <source>
        <strain evidence="3">Shaxun</strain>
        <tissue evidence="3">Muscle</tissue>
    </source>
</reference>
<feature type="region of interest" description="Disordered" evidence="1">
    <location>
        <begin position="221"/>
        <end position="360"/>
    </location>
</feature>
<protein>
    <recommendedName>
        <fullName evidence="5">Ig-like domain-containing protein</fullName>
    </recommendedName>
</protein>
<gene>
    <name evidence="3" type="ORF">BSL78_26970</name>
</gene>
<dbReference type="EMBL" id="MRZV01001720">
    <property type="protein sequence ID" value="PIK36201.1"/>
    <property type="molecule type" value="Genomic_DNA"/>
</dbReference>
<dbReference type="InterPro" id="IPR013783">
    <property type="entry name" value="Ig-like_fold"/>
</dbReference>
<dbReference type="SUPFAM" id="SSF48726">
    <property type="entry name" value="Immunoglobulin"/>
    <property type="match status" value="1"/>
</dbReference>
<evidence type="ECO:0000256" key="1">
    <source>
        <dbReference type="SAM" id="MobiDB-lite"/>
    </source>
</evidence>
<keyword evidence="2" id="KW-1133">Transmembrane helix</keyword>
<sequence length="567" mass="63265">MEIPVQSGGSVTLDCGFETTVTGRPLQWVTISPGNEPDLFAYSLEGALRCWEAHRCTLHPNGSLELQDISLEDVDRMYRCQIGDGENYEYYSDHRLNVLVETCPLIKLSTATSAKGFKIDEQVMFAYTEPICEDNADGNYRATCNPPPGILMEGDYENIQCSCTDSACLTDRLNISIASTKMLKEKMQPLGIGLIIIVVVVVVAIAVFATYKITLRCHNKNKKRTEPTHSASEHGAVQTSDGTINVTSSGQVVRPETDEADSGNNRASASSPVKSQPGQVSKTSVCGDLEMAVRSNEEKDKQGHSSSDYTGYHADLSKRKDDEKRVETSFKGATNTDTDNSDYDGDSDHEEGHPLLDSNDQNEVLTKPLLNVLALIMQVHELFHAGRLGFEIGDTKETTEAQMTVLLKDKKTVRPHADNGPKRPCIEYRILDESKGERSFCFQFELKKPGVHLVLSTRREELSPSKYEIYFDEGKIRTSTKGKEGESFSCGCGKFSMIMEGEELSLSILDEDEGWIPLHTWEEQVYLNQCCSIAVFNMKFLQVEKCRRLTEFENPTSRTLSLHPKRE</sequence>
<feature type="compositionally biased region" description="Polar residues" evidence="1">
    <location>
        <begin position="262"/>
        <end position="284"/>
    </location>
</feature>
<dbReference type="InterPro" id="IPR036179">
    <property type="entry name" value="Ig-like_dom_sf"/>
</dbReference>
<evidence type="ECO:0000256" key="2">
    <source>
        <dbReference type="SAM" id="Phobius"/>
    </source>
</evidence>
<organism evidence="3 4">
    <name type="scientific">Stichopus japonicus</name>
    <name type="common">Sea cucumber</name>
    <dbReference type="NCBI Taxonomy" id="307972"/>
    <lineage>
        <taxon>Eukaryota</taxon>
        <taxon>Metazoa</taxon>
        <taxon>Echinodermata</taxon>
        <taxon>Eleutherozoa</taxon>
        <taxon>Echinozoa</taxon>
        <taxon>Holothuroidea</taxon>
        <taxon>Aspidochirotacea</taxon>
        <taxon>Aspidochirotida</taxon>
        <taxon>Stichopodidae</taxon>
        <taxon>Apostichopus</taxon>
    </lineage>
</organism>
<proteinExistence type="predicted"/>